<comment type="caution">
    <text evidence="3">Lacks conserved residue(s) required for the propagation of feature annotation.</text>
</comment>
<dbReference type="PROSITE" id="PS50041">
    <property type="entry name" value="C_TYPE_LECTIN_2"/>
    <property type="match status" value="1"/>
</dbReference>
<protein>
    <submittedName>
        <fullName evidence="9">Uncharacterized protein</fullName>
    </submittedName>
</protein>
<feature type="region of interest" description="Disordered" evidence="4">
    <location>
        <begin position="168"/>
        <end position="197"/>
    </location>
</feature>
<feature type="domain" description="EGF-like" evidence="7">
    <location>
        <begin position="1222"/>
        <end position="1258"/>
    </location>
</feature>
<feature type="domain" description="EGF-like" evidence="7">
    <location>
        <begin position="1189"/>
        <end position="1220"/>
    </location>
</feature>
<keyword evidence="5" id="KW-0472">Membrane</keyword>
<dbReference type="PANTHER" id="PTHR24255:SF31">
    <property type="entry name" value="CUBILIN-LIKE PROTEIN"/>
    <property type="match status" value="1"/>
</dbReference>
<feature type="compositionally biased region" description="Low complexity" evidence="4">
    <location>
        <begin position="761"/>
        <end position="781"/>
    </location>
</feature>
<evidence type="ECO:0000256" key="1">
    <source>
        <dbReference type="ARBA" id="ARBA00023157"/>
    </source>
</evidence>
<dbReference type="InterPro" id="IPR016186">
    <property type="entry name" value="C-type_lectin-like/link_sf"/>
</dbReference>
<dbReference type="SUPFAM" id="SSF49854">
    <property type="entry name" value="Spermadhesin, CUB domain"/>
    <property type="match status" value="4"/>
</dbReference>
<dbReference type="Gene3D" id="3.10.100.10">
    <property type="entry name" value="Mannose-Binding Protein A, subunit A"/>
    <property type="match status" value="1"/>
</dbReference>
<dbReference type="InterPro" id="IPR035914">
    <property type="entry name" value="Sperma_CUB_dom_sf"/>
</dbReference>
<dbReference type="SMART" id="SM00034">
    <property type="entry name" value="CLECT"/>
    <property type="match status" value="1"/>
</dbReference>
<feature type="region of interest" description="Disordered" evidence="4">
    <location>
        <begin position="900"/>
        <end position="955"/>
    </location>
</feature>
<keyword evidence="3" id="KW-0245">EGF-like domain</keyword>
<dbReference type="SUPFAM" id="SSF56436">
    <property type="entry name" value="C-type lectin-like"/>
    <property type="match status" value="1"/>
</dbReference>
<feature type="domain" description="EGF-like" evidence="7">
    <location>
        <begin position="1148"/>
        <end position="1184"/>
    </location>
</feature>
<dbReference type="GO" id="GO:0004252">
    <property type="term" value="F:serine-type endopeptidase activity"/>
    <property type="evidence" value="ECO:0007669"/>
    <property type="project" value="TreeGrafter"/>
</dbReference>
<dbReference type="InterPro" id="IPR000742">
    <property type="entry name" value="EGF"/>
</dbReference>
<dbReference type="EMBL" id="JAWZYT010001277">
    <property type="protein sequence ID" value="KAK4313663.1"/>
    <property type="molecule type" value="Genomic_DNA"/>
</dbReference>
<evidence type="ECO:0000259" key="8">
    <source>
        <dbReference type="PROSITE" id="PS50041"/>
    </source>
</evidence>
<dbReference type="PROSITE" id="PS00022">
    <property type="entry name" value="EGF_1"/>
    <property type="match status" value="3"/>
</dbReference>
<feature type="domain" description="CUB" evidence="6">
    <location>
        <begin position="422"/>
        <end position="546"/>
    </location>
</feature>
<dbReference type="PANTHER" id="PTHR24255">
    <property type="entry name" value="COMPLEMENT COMPONENT 1, S SUBCOMPONENT-RELATED"/>
    <property type="match status" value="1"/>
</dbReference>
<name>A0AAE1PSH4_9EUCA</name>
<proteinExistence type="predicted"/>
<keyword evidence="1 3" id="KW-1015">Disulfide bond</keyword>
<evidence type="ECO:0000256" key="4">
    <source>
        <dbReference type="SAM" id="MobiDB-lite"/>
    </source>
</evidence>
<dbReference type="SMART" id="SM00181">
    <property type="entry name" value="EGF"/>
    <property type="match status" value="3"/>
</dbReference>
<dbReference type="InterPro" id="IPR001304">
    <property type="entry name" value="C-type_lectin-like"/>
</dbReference>
<keyword evidence="5" id="KW-0812">Transmembrane</keyword>
<feature type="compositionally biased region" description="Pro residues" evidence="4">
    <location>
        <begin position="44"/>
        <end position="54"/>
    </location>
</feature>
<dbReference type="SUPFAM" id="SSF57196">
    <property type="entry name" value="EGF/Laminin"/>
    <property type="match status" value="3"/>
</dbReference>
<feature type="compositionally biased region" description="Polar residues" evidence="4">
    <location>
        <begin position="936"/>
        <end position="955"/>
    </location>
</feature>
<evidence type="ECO:0000313" key="10">
    <source>
        <dbReference type="Proteomes" id="UP001292094"/>
    </source>
</evidence>
<feature type="transmembrane region" description="Helical" evidence="5">
    <location>
        <begin position="1278"/>
        <end position="1298"/>
    </location>
</feature>
<dbReference type="CDD" id="cd00041">
    <property type="entry name" value="CUB"/>
    <property type="match status" value="2"/>
</dbReference>
<dbReference type="PROSITE" id="PS01180">
    <property type="entry name" value="CUB"/>
    <property type="match status" value="2"/>
</dbReference>
<dbReference type="InterPro" id="IPR000859">
    <property type="entry name" value="CUB_dom"/>
</dbReference>
<feature type="disulfide bond" evidence="3">
    <location>
        <begin position="1210"/>
        <end position="1219"/>
    </location>
</feature>
<dbReference type="Gene3D" id="2.10.25.10">
    <property type="entry name" value="Laminin"/>
    <property type="match status" value="3"/>
</dbReference>
<dbReference type="Proteomes" id="UP001292094">
    <property type="component" value="Unassembled WGS sequence"/>
</dbReference>
<dbReference type="GO" id="GO:0005615">
    <property type="term" value="C:extracellular space"/>
    <property type="evidence" value="ECO:0007669"/>
    <property type="project" value="TreeGrafter"/>
</dbReference>
<dbReference type="CDD" id="cd00037">
    <property type="entry name" value="CLECT"/>
    <property type="match status" value="1"/>
</dbReference>
<keyword evidence="5" id="KW-1133">Transmembrane helix</keyword>
<dbReference type="Gene3D" id="2.60.120.290">
    <property type="entry name" value="Spermadhesin, CUB domain"/>
    <property type="match status" value="3"/>
</dbReference>
<dbReference type="Pfam" id="PF00008">
    <property type="entry name" value="EGF"/>
    <property type="match status" value="1"/>
</dbReference>
<feature type="disulfide bond" evidence="2">
    <location>
        <begin position="551"/>
        <end position="578"/>
    </location>
</feature>
<feature type="disulfide bond" evidence="3">
    <location>
        <begin position="1174"/>
        <end position="1183"/>
    </location>
</feature>
<comment type="caution">
    <text evidence="9">The sequence shown here is derived from an EMBL/GenBank/DDBJ whole genome shotgun (WGS) entry which is preliminary data.</text>
</comment>
<feature type="region of interest" description="Disordered" evidence="4">
    <location>
        <begin position="979"/>
        <end position="1001"/>
    </location>
</feature>
<evidence type="ECO:0000256" key="2">
    <source>
        <dbReference type="PROSITE-ProRule" id="PRU00059"/>
    </source>
</evidence>
<feature type="domain" description="CUB" evidence="6">
    <location>
        <begin position="551"/>
        <end position="748"/>
    </location>
</feature>
<dbReference type="Pfam" id="PF00431">
    <property type="entry name" value="CUB"/>
    <property type="match status" value="2"/>
</dbReference>
<sequence>MNRRVDYAFLWEIVIISELGGRRHDRRGTRVVVQQVPHTDSPSRPHPSSPPPATQDPTRPLVYASTTLTAPPTAHILLQFDAFILEHHSRCEYDYVMVTEGAGSGGAVWGQGVGAAGGTTTLPDEEGQPAVSGEVNVSAPVRRSAASGEKETSGNAVEVEGASLGASVASEEVGGNGVGAEVARDTSGASQGASSGGGIGAYGKSGESASSGENVASGAWSASSGGWRRCGDWSGRLKLLRYQSSSNTLTLTFRSDHAHAFIGFRARVSAHTGSGCGDGREVRRGDRCYLLVPYPRVTWTTATHICRDMEGELARVDDVGVGLWLGAGMRELPDYVVGGVYWVGGRLSPHAHTWYWQDGTPINDTALVGVEGGGSRVSEGEAQCLSLQEVSVGLPRPRSRPHRPPPLSLAAHSCNLFGGYVCSRKVPNPPSHQTSEMVGYSGNLTTPDYPAPYPNNMHITITLRGPRKSRLIVSFTYIDLEYQRKCLYDYVGLQNAVGEPMVRYCSRHSTDMKKFDWVSRGNTAVVTLHSDWSVAGSGIQASWKAVDTSSCPHHTLKRPEGVFSSPNFPQYYLNDLHCSTLISAPKGQRVWLQFKVFEVGGDGGQSSKDDREWVDGVWKVPPTPTPTKQLYHSHHYHHHHQEKESAHVVSASGVREDSIHRIPRAFNNITTSNRPFPSANQQNLKCEDDYVEVVLGEETGQRVRLCGRVRVGQVGRLTYVSYGSWLRLDLHTTHRGGGRGFQAFYNTGFSFDERVVLQLGDSTSSPDTSQDSVDSPVGSDGSKPRPTGEAGSTGTPGEGPKGGQLHTLNFPLPPAPGVTVTRQLVAPLGHQLHLRLFNVATLASADTPCLQDYIEVEDWYAGRSGAAWRVCRVNPSSHNQLAIRSTFNTLLIREVHIQPRKTSTHHPHPQDAASFSTQHPPAGIIPSPHQPKVIHNHQQSHTNTSTFTALSDTPDTFNKASVHDLTTTYITNFTLSVPTSTTSSTTSVPPPDTTKLPTQDNNLPLLLPLYLSRSYIMPPSALPEPSNAPTTTKSTTNKILTTLLHTASPTSTIASHHLTSSMKGGNSNKFPQNAVQYDSLQVSQSQQEVVPLSVSPLATSQVTLTSSNTSSWVSSVAYFSASYEIHADPGWLNRSLGMNGVGVRLSGGVAWCDPSPCLHGGRCITHRHNHSCVCTPGYTGHFCQVKWCDVSPCVWGRCLAGGTEGFVCQCDRGYTGERCQLRVSPCDGDPCQSRGVCTPANHTFHCQCHAWWEGDRCEHRMMRIPYKPLSERMLEEPFWLGLITVAVVMGCIGIIFCIKKHFAEKIEKFFAEEIERSKYDHVTNKDKEEF</sequence>
<reference evidence="9" key="1">
    <citation type="submission" date="2023-11" db="EMBL/GenBank/DDBJ databases">
        <title>Genome assemblies of two species of porcelain crab, Petrolisthes cinctipes and Petrolisthes manimaculis (Anomura: Porcellanidae).</title>
        <authorList>
            <person name="Angst P."/>
        </authorList>
    </citation>
    <scope>NUCLEOTIDE SEQUENCE</scope>
    <source>
        <strain evidence="9">PB745_02</strain>
        <tissue evidence="9">Gill</tissue>
    </source>
</reference>
<dbReference type="InterPro" id="IPR016187">
    <property type="entry name" value="CTDL_fold"/>
</dbReference>
<evidence type="ECO:0000259" key="6">
    <source>
        <dbReference type="PROSITE" id="PS01180"/>
    </source>
</evidence>
<dbReference type="PROSITE" id="PS50026">
    <property type="entry name" value="EGF_3"/>
    <property type="match status" value="3"/>
</dbReference>
<keyword evidence="10" id="KW-1185">Reference proteome</keyword>
<evidence type="ECO:0000313" key="9">
    <source>
        <dbReference type="EMBL" id="KAK4313663.1"/>
    </source>
</evidence>
<evidence type="ECO:0000259" key="7">
    <source>
        <dbReference type="PROSITE" id="PS50026"/>
    </source>
</evidence>
<dbReference type="CDD" id="cd00054">
    <property type="entry name" value="EGF_CA"/>
    <property type="match status" value="2"/>
</dbReference>
<evidence type="ECO:0000256" key="5">
    <source>
        <dbReference type="SAM" id="Phobius"/>
    </source>
</evidence>
<feature type="region of interest" description="Disordered" evidence="4">
    <location>
        <begin position="34"/>
        <end position="59"/>
    </location>
</feature>
<gene>
    <name evidence="9" type="ORF">Pmani_015000</name>
</gene>
<feature type="disulfide bond" evidence="3">
    <location>
        <begin position="1248"/>
        <end position="1257"/>
    </location>
</feature>
<accession>A0AAE1PSH4</accession>
<feature type="domain" description="C-type lectin" evidence="8">
    <location>
        <begin position="284"/>
        <end position="423"/>
    </location>
</feature>
<organism evidence="9 10">
    <name type="scientific">Petrolisthes manimaculis</name>
    <dbReference type="NCBI Taxonomy" id="1843537"/>
    <lineage>
        <taxon>Eukaryota</taxon>
        <taxon>Metazoa</taxon>
        <taxon>Ecdysozoa</taxon>
        <taxon>Arthropoda</taxon>
        <taxon>Crustacea</taxon>
        <taxon>Multicrustacea</taxon>
        <taxon>Malacostraca</taxon>
        <taxon>Eumalacostraca</taxon>
        <taxon>Eucarida</taxon>
        <taxon>Decapoda</taxon>
        <taxon>Pleocyemata</taxon>
        <taxon>Anomura</taxon>
        <taxon>Galatheoidea</taxon>
        <taxon>Porcellanidae</taxon>
        <taxon>Petrolisthes</taxon>
    </lineage>
</organism>
<evidence type="ECO:0000256" key="3">
    <source>
        <dbReference type="PROSITE-ProRule" id="PRU00076"/>
    </source>
</evidence>
<dbReference type="PROSITE" id="PS01186">
    <property type="entry name" value="EGF_2"/>
    <property type="match status" value="2"/>
</dbReference>
<dbReference type="SMART" id="SM00042">
    <property type="entry name" value="CUB"/>
    <property type="match status" value="2"/>
</dbReference>
<feature type="region of interest" description="Disordered" evidence="4">
    <location>
        <begin position="760"/>
        <end position="813"/>
    </location>
</feature>